<dbReference type="AlphaFoldDB" id="A0A9P9J8Y2"/>
<gene>
    <name evidence="2" type="ORF">B0J13DRAFT_620160</name>
</gene>
<dbReference type="Proteomes" id="UP000717696">
    <property type="component" value="Unassembled WGS sequence"/>
</dbReference>
<evidence type="ECO:0000256" key="1">
    <source>
        <dbReference type="SAM" id="MobiDB-lite"/>
    </source>
</evidence>
<evidence type="ECO:0000313" key="3">
    <source>
        <dbReference type="Proteomes" id="UP000717696"/>
    </source>
</evidence>
<keyword evidence="3" id="KW-1185">Reference proteome</keyword>
<organism evidence="2 3">
    <name type="scientific">Dactylonectria estremocensis</name>
    <dbReference type="NCBI Taxonomy" id="1079267"/>
    <lineage>
        <taxon>Eukaryota</taxon>
        <taxon>Fungi</taxon>
        <taxon>Dikarya</taxon>
        <taxon>Ascomycota</taxon>
        <taxon>Pezizomycotina</taxon>
        <taxon>Sordariomycetes</taxon>
        <taxon>Hypocreomycetidae</taxon>
        <taxon>Hypocreales</taxon>
        <taxon>Nectriaceae</taxon>
        <taxon>Dactylonectria</taxon>
    </lineage>
</organism>
<name>A0A9P9J8Y2_9HYPO</name>
<reference evidence="2" key="1">
    <citation type="journal article" date="2021" name="Nat. Commun.">
        <title>Genetic determinants of endophytism in the Arabidopsis root mycobiome.</title>
        <authorList>
            <person name="Mesny F."/>
            <person name="Miyauchi S."/>
            <person name="Thiergart T."/>
            <person name="Pickel B."/>
            <person name="Atanasova L."/>
            <person name="Karlsson M."/>
            <person name="Huettel B."/>
            <person name="Barry K.W."/>
            <person name="Haridas S."/>
            <person name="Chen C."/>
            <person name="Bauer D."/>
            <person name="Andreopoulos W."/>
            <person name="Pangilinan J."/>
            <person name="LaButti K."/>
            <person name="Riley R."/>
            <person name="Lipzen A."/>
            <person name="Clum A."/>
            <person name="Drula E."/>
            <person name="Henrissat B."/>
            <person name="Kohler A."/>
            <person name="Grigoriev I.V."/>
            <person name="Martin F.M."/>
            <person name="Hacquard S."/>
        </authorList>
    </citation>
    <scope>NUCLEOTIDE SEQUENCE</scope>
    <source>
        <strain evidence="2">MPI-CAGE-AT-0021</strain>
    </source>
</reference>
<evidence type="ECO:0000313" key="2">
    <source>
        <dbReference type="EMBL" id="KAH7149807.1"/>
    </source>
</evidence>
<feature type="compositionally biased region" description="Polar residues" evidence="1">
    <location>
        <begin position="1"/>
        <end position="19"/>
    </location>
</feature>
<dbReference type="EMBL" id="JAGMUU010000006">
    <property type="protein sequence ID" value="KAH7149807.1"/>
    <property type="molecule type" value="Genomic_DNA"/>
</dbReference>
<feature type="region of interest" description="Disordered" evidence="1">
    <location>
        <begin position="1"/>
        <end position="23"/>
    </location>
</feature>
<proteinExistence type="predicted"/>
<sequence length="349" mass="39356">MHGGSTIASSCQNPSQHDPSPTKPGFFLSQFFNSFYPPPAPPKEPEFFEIYNAGCCPAEKRHRAFQHVAVPNPSRTTEKIAICSTMGQASLHIIFDSSDAEIPRSVEIDVVAVHGLNLKNGDNHARRTRTAGHKLWLRDFLLGAVSKFPRVMLFEYNLSPAMGAAAIKLDDNASTLLDWLKLRRKIVEKQVAMRASHSKICKFESADSPACELVLGIIDEELKHASMIDGYSRSRILSYLLSDIAPVKTIIKRTMMPHSGSQASKEASIDRGFLAIYRLLPETLLLVSDPTPEDVIQTVLIWFARDFRKYLMIFDEADHLHETNKDYVKISKYFPRFSRLHIIITKIFP</sequence>
<dbReference type="OrthoDB" id="5086500at2759"/>
<protein>
    <submittedName>
        <fullName evidence="2">Uncharacterized protein</fullName>
    </submittedName>
</protein>
<accession>A0A9P9J8Y2</accession>
<comment type="caution">
    <text evidence="2">The sequence shown here is derived from an EMBL/GenBank/DDBJ whole genome shotgun (WGS) entry which is preliminary data.</text>
</comment>